<dbReference type="Pfam" id="PF12804">
    <property type="entry name" value="NTP_transf_3"/>
    <property type="match status" value="1"/>
</dbReference>
<dbReference type="AlphaFoldDB" id="A0A1U7NBF8"/>
<dbReference type="InterPro" id="IPR025877">
    <property type="entry name" value="MobA-like_NTP_Trfase"/>
</dbReference>
<comment type="function">
    <text evidence="8">Transfers a GMP moiety from GTP to Mo-molybdopterin (Mo-MPT) cofactor (Moco or molybdenum cofactor) to form Mo-molybdopterin guanine dinucleotide (Mo-MGD) cofactor.</text>
</comment>
<dbReference type="NCBIfam" id="NF002741">
    <property type="entry name" value="PRK02726.1"/>
    <property type="match status" value="1"/>
</dbReference>
<evidence type="ECO:0000256" key="5">
    <source>
        <dbReference type="ARBA" id="ARBA00022842"/>
    </source>
</evidence>
<accession>A0A1U7NBF8</accession>
<dbReference type="CDD" id="cd02503">
    <property type="entry name" value="MobA"/>
    <property type="match status" value="1"/>
</dbReference>
<gene>
    <name evidence="8" type="primary">mobA</name>
    <name evidence="10" type="ORF">BJP37_13505</name>
</gene>
<comment type="caution">
    <text evidence="8">Lacks conserved residue(s) required for the propagation of feature annotation.</text>
</comment>
<dbReference type="GO" id="GO:0006777">
    <property type="term" value="P:Mo-molybdopterin cofactor biosynthetic process"/>
    <property type="evidence" value="ECO:0007669"/>
    <property type="project" value="UniProtKB-KW"/>
</dbReference>
<reference evidence="10 11" key="1">
    <citation type="submission" date="2016-10" db="EMBL/GenBank/DDBJ databases">
        <title>Comparative genomics uncovers the prolific and rare metabolic potential of the cyanobacterial genus Moorea.</title>
        <authorList>
            <person name="Leao T."/>
            <person name="Castelao G."/>
            <person name="Korobeynikov A."/>
            <person name="Monroe E.A."/>
            <person name="Podell S."/>
            <person name="Glukhov E."/>
            <person name="Allen E."/>
            <person name="Gerwick W.H."/>
            <person name="Gerwick L."/>
        </authorList>
    </citation>
    <scope>NUCLEOTIDE SEQUENCE [LARGE SCALE GENOMIC DNA]</scope>
    <source>
        <strain evidence="10 11">PNG5-198</strain>
    </source>
</reference>
<evidence type="ECO:0000256" key="4">
    <source>
        <dbReference type="ARBA" id="ARBA00022741"/>
    </source>
</evidence>
<feature type="binding site" evidence="8">
    <location>
        <begin position="15"/>
        <end position="17"/>
    </location>
    <ligand>
        <name>GTP</name>
        <dbReference type="ChEBI" id="CHEBI:37565"/>
    </ligand>
</feature>
<protein>
    <recommendedName>
        <fullName evidence="8">Probable molybdenum cofactor guanylyltransferase</fullName>
        <shortName evidence="8">MoCo guanylyltransferase</shortName>
        <ecNumber evidence="8">2.7.7.77</ecNumber>
    </recommendedName>
    <alternativeName>
        <fullName evidence="8">GTP:molybdopterin guanylyltransferase</fullName>
    </alternativeName>
    <alternativeName>
        <fullName evidence="8">Mo-MPT guanylyltransferase</fullName>
    </alternativeName>
    <alternativeName>
        <fullName evidence="8">Molybdopterin guanylyltransferase</fullName>
    </alternativeName>
    <alternativeName>
        <fullName evidence="8">Molybdopterin-guanine dinucleotide synthase</fullName>
        <shortName evidence="8">MGD synthase</shortName>
    </alternativeName>
</protein>
<dbReference type="GO" id="GO:0005737">
    <property type="term" value="C:cytoplasm"/>
    <property type="evidence" value="ECO:0007669"/>
    <property type="project" value="UniProtKB-SubCell"/>
</dbReference>
<sequence>MPNTNYHLALSGIVLAGGLSSRMGRDKALIPVEGVPLLRRVCDVALSCIGEASGKVSGQVYIVTPWPERYVDILPETCRFVREVPLPEESTPHGPLVGFAQGLAHVETDWVLLLACDLPQLNAEVVQGWVKQLQQTRDNGIDQRSPYGIALLPRNPKGWEPLCGFYRRQCLPSLTEFINQGGRSFQRWLAQHPVQELLVSDTRPFFNCNTPADLEQLEIQN</sequence>
<feature type="binding site" evidence="8">
    <location>
        <position position="117"/>
    </location>
    <ligand>
        <name>GTP</name>
        <dbReference type="ChEBI" id="CHEBI:37565"/>
    </ligand>
</feature>
<evidence type="ECO:0000256" key="3">
    <source>
        <dbReference type="ARBA" id="ARBA00022723"/>
    </source>
</evidence>
<comment type="subcellular location">
    <subcellularLocation>
        <location evidence="8">Cytoplasm</location>
    </subcellularLocation>
</comment>
<comment type="cofactor">
    <cofactor evidence="8">
        <name>Mg(2+)</name>
        <dbReference type="ChEBI" id="CHEBI:18420"/>
    </cofactor>
</comment>
<dbReference type="PANTHER" id="PTHR19136:SF81">
    <property type="entry name" value="MOLYBDENUM COFACTOR GUANYLYLTRANSFERASE"/>
    <property type="match status" value="1"/>
</dbReference>
<organism evidence="10 11">
    <name type="scientific">Moorena bouillonii PNG</name>
    <dbReference type="NCBI Taxonomy" id="568701"/>
    <lineage>
        <taxon>Bacteria</taxon>
        <taxon>Bacillati</taxon>
        <taxon>Cyanobacteriota</taxon>
        <taxon>Cyanophyceae</taxon>
        <taxon>Coleofasciculales</taxon>
        <taxon>Coleofasciculaceae</taxon>
        <taxon>Moorena</taxon>
    </lineage>
</organism>
<evidence type="ECO:0000313" key="11">
    <source>
        <dbReference type="Proteomes" id="UP000186657"/>
    </source>
</evidence>
<evidence type="ECO:0000313" key="10">
    <source>
        <dbReference type="EMBL" id="OLT63273.1"/>
    </source>
</evidence>
<comment type="caution">
    <text evidence="10">The sequence shown here is derived from an EMBL/GenBank/DDBJ whole genome shotgun (WGS) entry which is preliminary data.</text>
</comment>
<evidence type="ECO:0000259" key="9">
    <source>
        <dbReference type="Pfam" id="PF12804"/>
    </source>
</evidence>
<keyword evidence="11" id="KW-1185">Reference proteome</keyword>
<dbReference type="GO" id="GO:0061603">
    <property type="term" value="F:molybdenum cofactor guanylyltransferase activity"/>
    <property type="evidence" value="ECO:0007669"/>
    <property type="project" value="UniProtKB-EC"/>
</dbReference>
<dbReference type="Proteomes" id="UP000186657">
    <property type="component" value="Unassembled WGS sequence"/>
</dbReference>
<evidence type="ECO:0000256" key="2">
    <source>
        <dbReference type="ARBA" id="ARBA00022679"/>
    </source>
</evidence>
<keyword evidence="1 8" id="KW-0963">Cytoplasm</keyword>
<feature type="domain" description="MobA-like NTP transferase" evidence="9">
    <location>
        <begin position="12"/>
        <end position="189"/>
    </location>
</feature>
<dbReference type="RefSeq" id="WP_075906085.1">
    <property type="nucleotide sequence ID" value="NZ_MKZS01000001.1"/>
</dbReference>
<dbReference type="InterPro" id="IPR029044">
    <property type="entry name" value="Nucleotide-diphossugar_trans"/>
</dbReference>
<dbReference type="EMBL" id="MKZS01000001">
    <property type="protein sequence ID" value="OLT63273.1"/>
    <property type="molecule type" value="Genomic_DNA"/>
</dbReference>
<dbReference type="EC" id="2.7.7.77" evidence="8"/>
<dbReference type="SUPFAM" id="SSF53448">
    <property type="entry name" value="Nucleotide-diphospho-sugar transferases"/>
    <property type="match status" value="1"/>
</dbReference>
<keyword evidence="3 8" id="KW-0479">Metal-binding</keyword>
<dbReference type="Gene3D" id="3.90.550.10">
    <property type="entry name" value="Spore Coat Polysaccharide Biosynthesis Protein SpsA, Chain A"/>
    <property type="match status" value="1"/>
</dbReference>
<dbReference type="InterPro" id="IPR013482">
    <property type="entry name" value="Molybde_CF_guanTrfase"/>
</dbReference>
<keyword evidence="5 8" id="KW-0460">Magnesium</keyword>
<dbReference type="HAMAP" id="MF_00316">
    <property type="entry name" value="MobA"/>
    <property type="match status" value="1"/>
</dbReference>
<keyword evidence="6 8" id="KW-0342">GTP-binding</keyword>
<evidence type="ECO:0000256" key="8">
    <source>
        <dbReference type="HAMAP-Rule" id="MF_00316"/>
    </source>
</evidence>
<proteinExistence type="inferred from homology"/>
<evidence type="ECO:0000256" key="1">
    <source>
        <dbReference type="ARBA" id="ARBA00022490"/>
    </source>
</evidence>
<keyword evidence="10" id="KW-0548">Nucleotidyltransferase</keyword>
<dbReference type="GO" id="GO:0005525">
    <property type="term" value="F:GTP binding"/>
    <property type="evidence" value="ECO:0007669"/>
    <property type="project" value="UniProtKB-UniRule"/>
</dbReference>
<evidence type="ECO:0000256" key="6">
    <source>
        <dbReference type="ARBA" id="ARBA00023134"/>
    </source>
</evidence>
<comment type="similarity">
    <text evidence="8">Belongs to the MobA family.</text>
</comment>
<dbReference type="PANTHER" id="PTHR19136">
    <property type="entry name" value="MOLYBDENUM COFACTOR GUANYLYLTRANSFERASE"/>
    <property type="match status" value="1"/>
</dbReference>
<evidence type="ECO:0000256" key="7">
    <source>
        <dbReference type="ARBA" id="ARBA00023150"/>
    </source>
</evidence>
<keyword evidence="7 8" id="KW-0501">Molybdenum cofactor biosynthesis</keyword>
<feature type="binding site" evidence="8">
    <location>
        <position position="27"/>
    </location>
    <ligand>
        <name>GTP</name>
        <dbReference type="ChEBI" id="CHEBI:37565"/>
    </ligand>
</feature>
<keyword evidence="2 8" id="KW-0808">Transferase</keyword>
<feature type="binding site" evidence="8">
    <location>
        <position position="117"/>
    </location>
    <ligand>
        <name>Mg(2+)</name>
        <dbReference type="ChEBI" id="CHEBI:18420"/>
    </ligand>
</feature>
<keyword evidence="4 8" id="KW-0547">Nucleotide-binding</keyword>
<comment type="catalytic activity">
    <reaction evidence="8">
        <text>Mo-molybdopterin + GTP + H(+) = Mo-molybdopterin guanine dinucleotide + diphosphate</text>
        <dbReference type="Rhea" id="RHEA:34243"/>
        <dbReference type="ChEBI" id="CHEBI:15378"/>
        <dbReference type="ChEBI" id="CHEBI:33019"/>
        <dbReference type="ChEBI" id="CHEBI:37565"/>
        <dbReference type="ChEBI" id="CHEBI:71302"/>
        <dbReference type="ChEBI" id="CHEBI:71310"/>
        <dbReference type="EC" id="2.7.7.77"/>
    </reaction>
</comment>
<comment type="domain">
    <text evidence="8">The N-terminal domain determines nucleotide recognition and specific binding, while the C-terminal domain determines the specific binding to the target protein.</text>
</comment>
<name>A0A1U7NBF8_9CYAN</name>
<dbReference type="GO" id="GO:0046872">
    <property type="term" value="F:metal ion binding"/>
    <property type="evidence" value="ECO:0007669"/>
    <property type="project" value="UniProtKB-KW"/>
</dbReference>